<reference evidence="2" key="1">
    <citation type="journal article" date="2024" name="Antonie Van Leeuwenhoek">
        <title>Bradyrhizobium ontarionense sp. nov., a novel bacterial symbiont isolated from Aeschynomene indica (Indian jointvetch), harbours photosynthesis, nitrogen fixation and nitrous oxide (N2O) reductase genes.</title>
        <authorList>
            <person name="Bromfield E.S.P."/>
            <person name="Cloutier S."/>
        </authorList>
    </citation>
    <scope>NUCLEOTIDE SEQUENCE</scope>
    <source>
        <strain evidence="2">A19</strain>
    </source>
</reference>
<sequence length="213" mass="20839">MSNLRSSIIAATSLVLASAAFTGTLIPASVMAQQQSLSQRFLANPGQVLQQYPDGGTALVSLLREVAIADPNSLNVILGLVPNANKSQKTAIGNALGQAAKVVVKTNQAYANQILQAIAETKDQDVFVAYSGGANDQGTAATGGGGGAGAGGAVGGQTNALGGTPTSTGSAQAIGGGSTPTGNFTYSPSTTGTGTSNGSVSTTTFTISTTTSP</sequence>
<dbReference type="RefSeq" id="WP_231317633.1">
    <property type="nucleotide sequence ID" value="NZ_CP088156.1"/>
</dbReference>
<accession>A0ABY3R3K2</accession>
<protein>
    <submittedName>
        <fullName evidence="2">Uncharacterized protein</fullName>
    </submittedName>
</protein>
<feature type="region of interest" description="Disordered" evidence="1">
    <location>
        <begin position="159"/>
        <end position="213"/>
    </location>
</feature>
<evidence type="ECO:0000313" key="3">
    <source>
        <dbReference type="Proteomes" id="UP001431010"/>
    </source>
</evidence>
<keyword evidence="3" id="KW-1185">Reference proteome</keyword>
<dbReference type="EMBL" id="CP088156">
    <property type="protein sequence ID" value="UFZ01840.1"/>
    <property type="molecule type" value="Genomic_DNA"/>
</dbReference>
<evidence type="ECO:0000256" key="1">
    <source>
        <dbReference type="SAM" id="MobiDB-lite"/>
    </source>
</evidence>
<evidence type="ECO:0000313" key="2">
    <source>
        <dbReference type="EMBL" id="UFZ01840.1"/>
    </source>
</evidence>
<organism evidence="2 3">
    <name type="scientific">Bradyrhizobium ontarionense</name>
    <dbReference type="NCBI Taxonomy" id="2898149"/>
    <lineage>
        <taxon>Bacteria</taxon>
        <taxon>Pseudomonadati</taxon>
        <taxon>Pseudomonadota</taxon>
        <taxon>Alphaproteobacteria</taxon>
        <taxon>Hyphomicrobiales</taxon>
        <taxon>Nitrobacteraceae</taxon>
        <taxon>Bradyrhizobium</taxon>
    </lineage>
</organism>
<gene>
    <name evidence="2" type="ORF">LQG66_21250</name>
</gene>
<dbReference type="Proteomes" id="UP001431010">
    <property type="component" value="Chromosome"/>
</dbReference>
<feature type="compositionally biased region" description="Low complexity" evidence="1">
    <location>
        <begin position="185"/>
        <end position="213"/>
    </location>
</feature>
<name>A0ABY3R3K2_9BRAD</name>
<proteinExistence type="predicted"/>